<name>A0ABP3U8U1_9CLOT</name>
<dbReference type="NCBIfam" id="NF004088">
    <property type="entry name" value="PRK05590.1"/>
    <property type="match status" value="1"/>
</dbReference>
<reference evidence="2" key="1">
    <citation type="journal article" date="2019" name="Int. J. Syst. Evol. Microbiol.">
        <title>The Global Catalogue of Microorganisms (GCM) 10K type strain sequencing project: providing services to taxonomists for standard genome sequencing and annotation.</title>
        <authorList>
            <consortium name="The Broad Institute Genomics Platform"/>
            <consortium name="The Broad Institute Genome Sequencing Center for Infectious Disease"/>
            <person name="Wu L."/>
            <person name="Ma J."/>
        </authorList>
    </citation>
    <scope>NUCLEOTIDE SEQUENCE [LARGE SCALE GENOMIC DNA]</scope>
    <source>
        <strain evidence="2">JCM 1405</strain>
    </source>
</reference>
<proteinExistence type="predicted"/>
<sequence>MSLYNEWKELVVFFVQTRGEDEFWSELNRVQEKIIPAILKSYRTVMRGALKNLAKKLDVSEISFVGFLDGINSSLKKPIDLESVTENSRISLDIDFEKLYISLLEAEVDNLYNLPEWNLIFGKDKLTDLKLAYSEEKTITVSKIGRNDPCPCGSEKKYKNCCGKNL</sequence>
<evidence type="ECO:0000313" key="1">
    <source>
        <dbReference type="EMBL" id="GAA0727133.1"/>
    </source>
</evidence>
<dbReference type="Pfam" id="PF02810">
    <property type="entry name" value="SEC-C"/>
    <property type="match status" value="1"/>
</dbReference>
<dbReference type="PANTHER" id="PTHR33747:SF1">
    <property type="entry name" value="ADENYLATE CYCLASE-ASSOCIATED CAP C-TERMINAL DOMAIN-CONTAINING PROTEIN"/>
    <property type="match status" value="1"/>
</dbReference>
<accession>A0ABP3U8U1</accession>
<dbReference type="SUPFAM" id="SSF103642">
    <property type="entry name" value="Sec-C motif"/>
    <property type="match status" value="1"/>
</dbReference>
<dbReference type="Proteomes" id="UP001500339">
    <property type="component" value="Unassembled WGS sequence"/>
</dbReference>
<evidence type="ECO:0000313" key="2">
    <source>
        <dbReference type="Proteomes" id="UP001500339"/>
    </source>
</evidence>
<dbReference type="PANTHER" id="PTHR33747">
    <property type="entry name" value="UPF0225 PROTEIN SCO1677"/>
    <property type="match status" value="1"/>
</dbReference>
<protein>
    <submittedName>
        <fullName evidence="1">SEC-C metal-binding domain-containing protein</fullName>
    </submittedName>
</protein>
<dbReference type="RefSeq" id="WP_343770071.1">
    <property type="nucleotide sequence ID" value="NZ_BAAACF010000003.1"/>
</dbReference>
<keyword evidence="2" id="KW-1185">Reference proteome</keyword>
<comment type="caution">
    <text evidence="1">The sequence shown here is derived from an EMBL/GenBank/DDBJ whole genome shotgun (WGS) entry which is preliminary data.</text>
</comment>
<gene>
    <name evidence="1" type="ORF">GCM10008905_24390</name>
</gene>
<organism evidence="1 2">
    <name type="scientific">Clostridium malenominatum</name>
    <dbReference type="NCBI Taxonomy" id="1539"/>
    <lineage>
        <taxon>Bacteria</taxon>
        <taxon>Bacillati</taxon>
        <taxon>Bacillota</taxon>
        <taxon>Clostridia</taxon>
        <taxon>Eubacteriales</taxon>
        <taxon>Clostridiaceae</taxon>
        <taxon>Clostridium</taxon>
    </lineage>
</organism>
<dbReference type="Gene3D" id="3.10.450.50">
    <property type="match status" value="1"/>
</dbReference>
<dbReference type="EMBL" id="BAAACF010000003">
    <property type="protein sequence ID" value="GAA0727133.1"/>
    <property type="molecule type" value="Genomic_DNA"/>
</dbReference>
<dbReference type="InterPro" id="IPR004027">
    <property type="entry name" value="SEC_C_motif"/>
</dbReference>